<keyword evidence="3" id="KW-1185">Reference proteome</keyword>
<dbReference type="EMBL" id="BGZK01005306">
    <property type="protein sequence ID" value="GBP13455.1"/>
    <property type="molecule type" value="Genomic_DNA"/>
</dbReference>
<proteinExistence type="predicted"/>
<feature type="compositionally biased region" description="Low complexity" evidence="1">
    <location>
        <begin position="36"/>
        <end position="56"/>
    </location>
</feature>
<evidence type="ECO:0000256" key="1">
    <source>
        <dbReference type="SAM" id="MobiDB-lite"/>
    </source>
</evidence>
<dbReference type="AlphaFoldDB" id="A0A4C1TH53"/>
<organism evidence="2 3">
    <name type="scientific">Eumeta variegata</name>
    <name type="common">Bagworm moth</name>
    <name type="synonym">Eumeta japonica</name>
    <dbReference type="NCBI Taxonomy" id="151549"/>
    <lineage>
        <taxon>Eukaryota</taxon>
        <taxon>Metazoa</taxon>
        <taxon>Ecdysozoa</taxon>
        <taxon>Arthropoda</taxon>
        <taxon>Hexapoda</taxon>
        <taxon>Insecta</taxon>
        <taxon>Pterygota</taxon>
        <taxon>Neoptera</taxon>
        <taxon>Endopterygota</taxon>
        <taxon>Lepidoptera</taxon>
        <taxon>Glossata</taxon>
        <taxon>Ditrysia</taxon>
        <taxon>Tineoidea</taxon>
        <taxon>Psychidae</taxon>
        <taxon>Oiketicinae</taxon>
        <taxon>Eumeta</taxon>
    </lineage>
</organism>
<feature type="compositionally biased region" description="Polar residues" evidence="1">
    <location>
        <begin position="12"/>
        <end position="34"/>
    </location>
</feature>
<feature type="region of interest" description="Disordered" evidence="1">
    <location>
        <begin position="12"/>
        <end position="60"/>
    </location>
</feature>
<name>A0A4C1TH53_EUMVA</name>
<gene>
    <name evidence="2" type="ORF">EVAR_71449_1</name>
</gene>
<dbReference type="Proteomes" id="UP000299102">
    <property type="component" value="Unassembled WGS sequence"/>
</dbReference>
<protein>
    <submittedName>
        <fullName evidence="2">Uncharacterized protein</fullName>
    </submittedName>
</protein>
<evidence type="ECO:0000313" key="2">
    <source>
        <dbReference type="EMBL" id="GBP13455.1"/>
    </source>
</evidence>
<dbReference type="STRING" id="151549.A0A4C1TH53"/>
<accession>A0A4C1TH53</accession>
<comment type="caution">
    <text evidence="2">The sequence shown here is derived from an EMBL/GenBank/DDBJ whole genome shotgun (WGS) entry which is preliminary data.</text>
</comment>
<sequence>MFNVKIKVKEGSNNTLPRCNRSTSVLNGNNSYNGHSPATSSLRSSLASSNRSPNNSLKRKDKRVRIITTCMPTDEMEYQQQQQLCQCNSNISSSNSAYDNMVSIETRPISQLQQQQQTHERYIPPPLEILPEYQEQQQQQYPAANLHNYHANVFTTPGTVTTTGTSAAFQEPQHVGDVATASTNGVFENGKRNLKSVRKQTFNPERASVWEAFANEIN</sequence>
<evidence type="ECO:0000313" key="3">
    <source>
        <dbReference type="Proteomes" id="UP000299102"/>
    </source>
</evidence>
<reference evidence="2 3" key="1">
    <citation type="journal article" date="2019" name="Commun. Biol.">
        <title>The bagworm genome reveals a unique fibroin gene that provides high tensile strength.</title>
        <authorList>
            <person name="Kono N."/>
            <person name="Nakamura H."/>
            <person name="Ohtoshi R."/>
            <person name="Tomita M."/>
            <person name="Numata K."/>
            <person name="Arakawa K."/>
        </authorList>
    </citation>
    <scope>NUCLEOTIDE SEQUENCE [LARGE SCALE GENOMIC DNA]</scope>
</reference>